<name>A0AAV7IDM2_COTGL</name>
<evidence type="ECO:0000313" key="2">
    <source>
        <dbReference type="Proteomes" id="UP000826195"/>
    </source>
</evidence>
<protein>
    <submittedName>
        <fullName evidence="1">Uncharacterized protein</fullName>
    </submittedName>
</protein>
<comment type="caution">
    <text evidence="1">The sequence shown here is derived from an EMBL/GenBank/DDBJ whole genome shotgun (WGS) entry which is preliminary data.</text>
</comment>
<evidence type="ECO:0000313" key="1">
    <source>
        <dbReference type="EMBL" id="KAH0550390.1"/>
    </source>
</evidence>
<dbReference type="AlphaFoldDB" id="A0AAV7IDM2"/>
<sequence>MDGNNVAGGIRVNPASDFKVSVAEVRKQSAPYRDSFGVSGSGVEKKVRKGSWKLLPQYAFTVLECTDGPHRPPCTG</sequence>
<accession>A0AAV7IDM2</accession>
<organism evidence="1 2">
    <name type="scientific">Cotesia glomerata</name>
    <name type="common">Lepidopteran parasitic wasp</name>
    <name type="synonym">Apanteles glomeratus</name>
    <dbReference type="NCBI Taxonomy" id="32391"/>
    <lineage>
        <taxon>Eukaryota</taxon>
        <taxon>Metazoa</taxon>
        <taxon>Ecdysozoa</taxon>
        <taxon>Arthropoda</taxon>
        <taxon>Hexapoda</taxon>
        <taxon>Insecta</taxon>
        <taxon>Pterygota</taxon>
        <taxon>Neoptera</taxon>
        <taxon>Endopterygota</taxon>
        <taxon>Hymenoptera</taxon>
        <taxon>Apocrita</taxon>
        <taxon>Ichneumonoidea</taxon>
        <taxon>Braconidae</taxon>
        <taxon>Microgastrinae</taxon>
        <taxon>Cotesia</taxon>
    </lineage>
</organism>
<dbReference type="Proteomes" id="UP000826195">
    <property type="component" value="Unassembled WGS sequence"/>
</dbReference>
<proteinExistence type="predicted"/>
<dbReference type="EMBL" id="JAHXZJ010001864">
    <property type="protein sequence ID" value="KAH0550390.1"/>
    <property type="molecule type" value="Genomic_DNA"/>
</dbReference>
<gene>
    <name evidence="1" type="ORF">KQX54_019110</name>
</gene>
<reference evidence="1 2" key="1">
    <citation type="journal article" date="2021" name="J. Hered.">
        <title>A chromosome-level genome assembly of the parasitoid wasp, Cotesia glomerata (Hymenoptera: Braconidae).</title>
        <authorList>
            <person name="Pinto B.J."/>
            <person name="Weis J.J."/>
            <person name="Gamble T."/>
            <person name="Ode P.J."/>
            <person name="Paul R."/>
            <person name="Zaspel J.M."/>
        </authorList>
    </citation>
    <scope>NUCLEOTIDE SEQUENCE [LARGE SCALE GENOMIC DNA]</scope>
    <source>
        <strain evidence="1">CgM1</strain>
    </source>
</reference>
<keyword evidence="2" id="KW-1185">Reference proteome</keyword>